<organism evidence="3 4">
    <name type="scientific">Dichanthelium oligosanthes</name>
    <dbReference type="NCBI Taxonomy" id="888268"/>
    <lineage>
        <taxon>Eukaryota</taxon>
        <taxon>Viridiplantae</taxon>
        <taxon>Streptophyta</taxon>
        <taxon>Embryophyta</taxon>
        <taxon>Tracheophyta</taxon>
        <taxon>Spermatophyta</taxon>
        <taxon>Magnoliopsida</taxon>
        <taxon>Liliopsida</taxon>
        <taxon>Poales</taxon>
        <taxon>Poaceae</taxon>
        <taxon>PACMAD clade</taxon>
        <taxon>Panicoideae</taxon>
        <taxon>Panicodae</taxon>
        <taxon>Paniceae</taxon>
        <taxon>Dichantheliinae</taxon>
        <taxon>Dichanthelium</taxon>
    </lineage>
</organism>
<dbReference type="Pfam" id="PF01554">
    <property type="entry name" value="MatE"/>
    <property type="match status" value="1"/>
</dbReference>
<dbReference type="PANTHER" id="PTHR11206">
    <property type="entry name" value="MULTIDRUG RESISTANCE PROTEIN"/>
    <property type="match status" value="1"/>
</dbReference>
<dbReference type="GO" id="GO:0015297">
    <property type="term" value="F:antiporter activity"/>
    <property type="evidence" value="ECO:0007669"/>
    <property type="project" value="InterPro"/>
</dbReference>
<gene>
    <name evidence="3" type="ORF">BAE44_0011852</name>
</gene>
<dbReference type="GO" id="GO:0042910">
    <property type="term" value="F:xenobiotic transmembrane transporter activity"/>
    <property type="evidence" value="ECO:0007669"/>
    <property type="project" value="InterPro"/>
</dbReference>
<comment type="similarity">
    <text evidence="1">Belongs to the multi antimicrobial extrusion (MATE) (TC 2.A.66.1) family.</text>
</comment>
<feature type="transmembrane region" description="Helical" evidence="2">
    <location>
        <begin position="12"/>
        <end position="33"/>
    </location>
</feature>
<dbReference type="OrthoDB" id="695204at2759"/>
<evidence type="ECO:0000256" key="2">
    <source>
        <dbReference type="SAM" id="Phobius"/>
    </source>
</evidence>
<keyword evidence="2" id="KW-0472">Membrane</keyword>
<name>A0A1E5VPS0_9POAL</name>
<keyword evidence="4" id="KW-1185">Reference proteome</keyword>
<protein>
    <submittedName>
        <fullName evidence="3">Uncharacterized protein</fullName>
    </submittedName>
</protein>
<evidence type="ECO:0000313" key="4">
    <source>
        <dbReference type="Proteomes" id="UP000095767"/>
    </source>
</evidence>
<evidence type="ECO:0000313" key="3">
    <source>
        <dbReference type="EMBL" id="OEL27129.1"/>
    </source>
</evidence>
<evidence type="ECO:0000256" key="1">
    <source>
        <dbReference type="ARBA" id="ARBA00010199"/>
    </source>
</evidence>
<dbReference type="AlphaFoldDB" id="A0A1E5VPS0"/>
<comment type="caution">
    <text evidence="3">The sequence shown here is derived from an EMBL/GenBank/DDBJ whole genome shotgun (WGS) entry which is preliminary data.</text>
</comment>
<feature type="transmembrane region" description="Helical" evidence="2">
    <location>
        <begin position="53"/>
        <end position="72"/>
    </location>
</feature>
<keyword evidence="2" id="KW-1133">Transmembrane helix</keyword>
<keyword evidence="2" id="KW-0812">Transmembrane</keyword>
<dbReference type="EMBL" id="LWDX02033177">
    <property type="protein sequence ID" value="OEL27129.1"/>
    <property type="molecule type" value="Genomic_DNA"/>
</dbReference>
<accession>A0A1E5VPS0</accession>
<dbReference type="Proteomes" id="UP000095767">
    <property type="component" value="Unassembled WGS sequence"/>
</dbReference>
<reference evidence="3 4" key="1">
    <citation type="submission" date="2016-09" db="EMBL/GenBank/DDBJ databases">
        <title>The draft genome of Dichanthelium oligosanthes: A C3 panicoid grass species.</title>
        <authorList>
            <person name="Studer A.J."/>
            <person name="Schnable J.C."/>
            <person name="Brutnell T.P."/>
        </authorList>
    </citation>
    <scope>NUCLEOTIDE SEQUENCE [LARGE SCALE GENOMIC DNA]</scope>
    <source>
        <strain evidence="4">cv. Kellogg 1175</strain>
        <tissue evidence="3">Leaf</tissue>
    </source>
</reference>
<dbReference type="InterPro" id="IPR002528">
    <property type="entry name" value="MATE_fam"/>
</dbReference>
<sequence length="176" mass="18995">MLGIYICMQRATVVLVATGIPLAAIYIFSGPLLDGVRSETSLVLATPSQQRSLLFILSVIISVIVLLSRDYISYIFTEDEDVSQLTPLLACTIILNGIQPVLSGVAVGCGWQALVAYVNLLGFYFEHGAAGISIGMIGVTIMHAHDADLDPCVGYHQDRLEQRGARSDEKIEQVGK</sequence>
<dbReference type="GO" id="GO:0016020">
    <property type="term" value="C:membrane"/>
    <property type="evidence" value="ECO:0007669"/>
    <property type="project" value="InterPro"/>
</dbReference>
<proteinExistence type="inferred from homology"/>